<reference evidence="8" key="1">
    <citation type="journal article" date="2009" name="Genome Res.">
        <title>Comparative genomic analyses of the human fungal pathogens Coccidioides and their relatives.</title>
        <authorList>
            <person name="Sharpton T.J."/>
            <person name="Stajich J.E."/>
            <person name="Rounsley S.D."/>
            <person name="Gardner M.J."/>
            <person name="Wortman J.R."/>
            <person name="Jordar V.S."/>
            <person name="Maiti R."/>
            <person name="Kodira C.D."/>
            <person name="Neafsey D.E."/>
            <person name="Zeng Q."/>
            <person name="Hung C.-Y."/>
            <person name="McMahan C."/>
            <person name="Muszewska A."/>
            <person name="Grynberg M."/>
            <person name="Mandel M.A."/>
            <person name="Kellner E.M."/>
            <person name="Barker B.M."/>
            <person name="Galgiani J.N."/>
            <person name="Orbach M.J."/>
            <person name="Kirkland T.N."/>
            <person name="Cole G.T."/>
            <person name="Henn M.R."/>
            <person name="Birren B.W."/>
            <person name="Taylor J.W."/>
        </authorList>
    </citation>
    <scope>NUCLEOTIDE SEQUENCE [LARGE SCALE GENOMIC DNA]</scope>
    <source>
        <strain evidence="8">UAMH 1704</strain>
    </source>
</reference>
<evidence type="ECO:0000256" key="4">
    <source>
        <dbReference type="ARBA" id="ARBA00022917"/>
    </source>
</evidence>
<sequence>MSSYDISLTTGAAVEISGIWKPSPGRGQSHELQTRTVKVVGEADPQVQPPLITSSDCEGAGQVFKVSPREIAAQEEQIEYFRSPKYLTVSSQLHLEAYAAELGNVWTLSPTFRAEKSDTPRHLSEFYMLEAELNFVDDLDKLTSFVEFFIRKLTQRLHESTVAHELLNPKRTGQTGHAEDVDLVQRWKSLMSPSSWPQIHYTEAMSWLQDAPSKRGKLKAKFNSSPTWDTGIQLEHEKYLVNAVGNGLPIFITDYPKHLKPFYMPPSTGSSADDPRKETVACFDLILPEVCEVVGGSLREHRLEQLLRNMRERGMLQGRADETPASPEMTYPYLEPNEDLGTLQWYADLRRWGSAPHGGFGLGFDRLLSYLAGVPSVRDVVPFPRYFGRADC</sequence>
<dbReference type="PROSITE" id="PS50862">
    <property type="entry name" value="AA_TRNA_LIGASE_II"/>
    <property type="match status" value="1"/>
</dbReference>
<proteinExistence type="predicted"/>
<name>C4JWA7_UNCRE</name>
<dbReference type="InterPro" id="IPR045864">
    <property type="entry name" value="aa-tRNA-synth_II/BPL/LPL"/>
</dbReference>
<keyword evidence="3" id="KW-0067">ATP-binding</keyword>
<evidence type="ECO:0000259" key="6">
    <source>
        <dbReference type="PROSITE" id="PS50862"/>
    </source>
</evidence>
<dbReference type="AlphaFoldDB" id="C4JWA7"/>
<evidence type="ECO:0000256" key="1">
    <source>
        <dbReference type="ARBA" id="ARBA00022598"/>
    </source>
</evidence>
<dbReference type="HOGENOM" id="CLU_004553_2_0_1"/>
<dbReference type="GO" id="GO:0070145">
    <property type="term" value="P:mitochondrial asparaginyl-tRNA aminoacylation"/>
    <property type="evidence" value="ECO:0007669"/>
    <property type="project" value="EnsemblFungi"/>
</dbReference>
<dbReference type="GO" id="GO:0005739">
    <property type="term" value="C:mitochondrion"/>
    <property type="evidence" value="ECO:0007669"/>
    <property type="project" value="EnsemblFungi"/>
</dbReference>
<keyword evidence="1" id="KW-0436">Ligase</keyword>
<evidence type="ECO:0000256" key="5">
    <source>
        <dbReference type="ARBA" id="ARBA00023146"/>
    </source>
</evidence>
<keyword evidence="2" id="KW-0547">Nucleotide-binding</keyword>
<dbReference type="GO" id="GO:0004816">
    <property type="term" value="F:asparagine-tRNA ligase activity"/>
    <property type="evidence" value="ECO:0007669"/>
    <property type="project" value="EnsemblFungi"/>
</dbReference>
<protein>
    <recommendedName>
        <fullName evidence="6">Aminoacyl-transfer RNA synthetases class-II family profile domain-containing protein</fullName>
    </recommendedName>
</protein>
<evidence type="ECO:0000256" key="3">
    <source>
        <dbReference type="ARBA" id="ARBA00022840"/>
    </source>
</evidence>
<accession>C4JWA7</accession>
<dbReference type="VEuPathDB" id="FungiDB:UREG_06849"/>
<dbReference type="SUPFAM" id="SSF55681">
    <property type="entry name" value="Class II aaRS and biotin synthetases"/>
    <property type="match status" value="1"/>
</dbReference>
<keyword evidence="8" id="KW-1185">Reference proteome</keyword>
<dbReference type="Pfam" id="PF00152">
    <property type="entry name" value="tRNA-synt_2"/>
    <property type="match status" value="1"/>
</dbReference>
<dbReference type="InterPro" id="IPR002312">
    <property type="entry name" value="Asp/Asn-tRNA-synth_IIb"/>
</dbReference>
<gene>
    <name evidence="7" type="ORF">UREG_06849</name>
</gene>
<organism evidence="7 8">
    <name type="scientific">Uncinocarpus reesii (strain UAMH 1704)</name>
    <dbReference type="NCBI Taxonomy" id="336963"/>
    <lineage>
        <taxon>Eukaryota</taxon>
        <taxon>Fungi</taxon>
        <taxon>Dikarya</taxon>
        <taxon>Ascomycota</taxon>
        <taxon>Pezizomycotina</taxon>
        <taxon>Eurotiomycetes</taxon>
        <taxon>Eurotiomycetidae</taxon>
        <taxon>Onygenales</taxon>
        <taxon>Onygenaceae</taxon>
        <taxon>Uncinocarpus</taxon>
    </lineage>
</organism>
<dbReference type="Gene3D" id="3.30.930.10">
    <property type="entry name" value="Bira Bifunctional Protein, Domain 2"/>
    <property type="match status" value="1"/>
</dbReference>
<dbReference type="RefSeq" id="XP_002583882.1">
    <property type="nucleotide sequence ID" value="XM_002583836.1"/>
</dbReference>
<dbReference type="GO" id="GO:0005524">
    <property type="term" value="F:ATP binding"/>
    <property type="evidence" value="ECO:0007669"/>
    <property type="project" value="UniProtKB-KW"/>
</dbReference>
<dbReference type="InterPro" id="IPR006195">
    <property type="entry name" value="aa-tRNA-synth_II"/>
</dbReference>
<keyword evidence="5" id="KW-0030">Aminoacyl-tRNA synthetase</keyword>
<evidence type="ECO:0000256" key="2">
    <source>
        <dbReference type="ARBA" id="ARBA00022741"/>
    </source>
</evidence>
<dbReference type="OrthoDB" id="43906at2759"/>
<dbReference type="PANTHER" id="PTHR22594">
    <property type="entry name" value="ASPARTYL/LYSYL-TRNA SYNTHETASE"/>
    <property type="match status" value="1"/>
</dbReference>
<dbReference type="FunCoup" id="C4JWA7">
    <property type="interactions" value="438"/>
</dbReference>
<dbReference type="EMBL" id="CH476618">
    <property type="protein sequence ID" value="EEP81984.1"/>
    <property type="molecule type" value="Genomic_DNA"/>
</dbReference>
<dbReference type="KEGG" id="ure:UREG_06849"/>
<dbReference type="InParanoid" id="C4JWA7"/>
<feature type="domain" description="Aminoacyl-transfer RNA synthetases class-II family profile" evidence="6">
    <location>
        <begin position="105"/>
        <end position="382"/>
    </location>
</feature>
<keyword evidence="4" id="KW-0648">Protein biosynthesis</keyword>
<dbReference type="GeneID" id="8437377"/>
<dbReference type="PRINTS" id="PR01042">
    <property type="entry name" value="TRNASYNTHASP"/>
</dbReference>
<dbReference type="Proteomes" id="UP000002058">
    <property type="component" value="Unassembled WGS sequence"/>
</dbReference>
<dbReference type="STRING" id="336963.C4JWA7"/>
<evidence type="ECO:0000313" key="7">
    <source>
        <dbReference type="EMBL" id="EEP81984.1"/>
    </source>
</evidence>
<dbReference type="InterPro" id="IPR004364">
    <property type="entry name" value="Aa-tRNA-synt_II"/>
</dbReference>
<dbReference type="eggNOG" id="KOG0554">
    <property type="taxonomic scope" value="Eukaryota"/>
</dbReference>
<evidence type="ECO:0000313" key="8">
    <source>
        <dbReference type="Proteomes" id="UP000002058"/>
    </source>
</evidence>
<dbReference type="PANTHER" id="PTHR22594:SF34">
    <property type="entry name" value="ASPARAGINE--TRNA LIGASE, MITOCHONDRIAL-RELATED"/>
    <property type="match status" value="1"/>
</dbReference>
<dbReference type="OMA" id="PRFPGQC"/>